<gene>
    <name evidence="2" type="ORF">OG517_04805</name>
</gene>
<dbReference type="Proteomes" id="UP001432039">
    <property type="component" value="Chromosome"/>
</dbReference>
<evidence type="ECO:0000256" key="1">
    <source>
        <dbReference type="SAM" id="MobiDB-lite"/>
    </source>
</evidence>
<proteinExistence type="predicted"/>
<dbReference type="Pfam" id="PF20062">
    <property type="entry name" value="DUF6461"/>
    <property type="match status" value="1"/>
</dbReference>
<dbReference type="InterPro" id="IPR045592">
    <property type="entry name" value="DUF6461"/>
</dbReference>
<keyword evidence="3" id="KW-1185">Reference proteome</keyword>
<feature type="compositionally biased region" description="Basic and acidic residues" evidence="1">
    <location>
        <begin position="211"/>
        <end position="220"/>
    </location>
</feature>
<sequence>MSSATAADYGWIRSPHSLFAYALEIGYTLTLVRGVSPAELLHIVGAEPRGVCEDLHEFIGEHEDFLDGFEKWPDAFLAGAFTVPGAGGDWTLALDFGGDLGIRPDTMEALSAGTRAVSHCSNGGKPMDFFHWYEEGELRTTFEWPADRTGSTPDALNPLMLQVGLNPFGDEDPDVDTKAAVLALTERFTGVRLTEELLANAEYHVGAVPEEPVRHAEHRPPPTGSVTRP</sequence>
<evidence type="ECO:0000313" key="3">
    <source>
        <dbReference type="Proteomes" id="UP001432039"/>
    </source>
</evidence>
<feature type="region of interest" description="Disordered" evidence="1">
    <location>
        <begin position="209"/>
        <end position="229"/>
    </location>
</feature>
<accession>A0ABZ1T6W5</accession>
<dbReference type="EMBL" id="CP108090">
    <property type="protein sequence ID" value="WUQ10808.1"/>
    <property type="molecule type" value="Genomic_DNA"/>
</dbReference>
<evidence type="ECO:0000313" key="2">
    <source>
        <dbReference type="EMBL" id="WUQ10808.1"/>
    </source>
</evidence>
<name>A0ABZ1T6W5_STRVG</name>
<protein>
    <submittedName>
        <fullName evidence="2">DUF6461 domain-containing protein</fullName>
    </submittedName>
</protein>
<dbReference type="RefSeq" id="WP_328960333.1">
    <property type="nucleotide sequence ID" value="NZ_CP108090.1"/>
</dbReference>
<organism evidence="2 3">
    <name type="scientific">Streptomyces virginiae</name>
    <name type="common">Streptomyces cinnamonensis</name>
    <dbReference type="NCBI Taxonomy" id="1961"/>
    <lineage>
        <taxon>Bacteria</taxon>
        <taxon>Bacillati</taxon>
        <taxon>Actinomycetota</taxon>
        <taxon>Actinomycetes</taxon>
        <taxon>Kitasatosporales</taxon>
        <taxon>Streptomycetaceae</taxon>
        <taxon>Streptomyces</taxon>
    </lineage>
</organism>
<reference evidence="2" key="1">
    <citation type="submission" date="2022-10" db="EMBL/GenBank/DDBJ databases">
        <title>The complete genomes of actinobacterial strains from the NBC collection.</title>
        <authorList>
            <person name="Joergensen T.S."/>
            <person name="Alvarez Arevalo M."/>
            <person name="Sterndorff E.B."/>
            <person name="Faurdal D."/>
            <person name="Vuksanovic O."/>
            <person name="Mourched A.-S."/>
            <person name="Charusanti P."/>
            <person name="Shaw S."/>
            <person name="Blin K."/>
            <person name="Weber T."/>
        </authorList>
    </citation>
    <scope>NUCLEOTIDE SEQUENCE</scope>
    <source>
        <strain evidence="2">NBC_00248</strain>
    </source>
</reference>